<reference evidence="2 3" key="1">
    <citation type="submission" date="2014-04" db="EMBL/GenBank/DDBJ databases">
        <authorList>
            <consortium name="DOE Joint Genome Institute"/>
            <person name="Kuo A."/>
            <person name="Gay G."/>
            <person name="Dore J."/>
            <person name="Kohler A."/>
            <person name="Nagy L.G."/>
            <person name="Floudas D."/>
            <person name="Copeland A."/>
            <person name="Barry K.W."/>
            <person name="Cichocki N."/>
            <person name="Veneault-Fourrey C."/>
            <person name="LaButti K."/>
            <person name="Lindquist E.A."/>
            <person name="Lipzen A."/>
            <person name="Lundell T."/>
            <person name="Morin E."/>
            <person name="Murat C."/>
            <person name="Sun H."/>
            <person name="Tunlid A."/>
            <person name="Henrissat B."/>
            <person name="Grigoriev I.V."/>
            <person name="Hibbett D.S."/>
            <person name="Martin F."/>
            <person name="Nordberg H.P."/>
            <person name="Cantor M.N."/>
            <person name="Hua S.X."/>
        </authorList>
    </citation>
    <scope>NUCLEOTIDE SEQUENCE [LARGE SCALE GENOMIC DNA]</scope>
    <source>
        <strain evidence="3">h7</strain>
    </source>
</reference>
<organism evidence="2 3">
    <name type="scientific">Hebeloma cylindrosporum</name>
    <dbReference type="NCBI Taxonomy" id="76867"/>
    <lineage>
        <taxon>Eukaryota</taxon>
        <taxon>Fungi</taxon>
        <taxon>Dikarya</taxon>
        <taxon>Basidiomycota</taxon>
        <taxon>Agaricomycotina</taxon>
        <taxon>Agaricomycetes</taxon>
        <taxon>Agaricomycetidae</taxon>
        <taxon>Agaricales</taxon>
        <taxon>Agaricineae</taxon>
        <taxon>Hymenogastraceae</taxon>
        <taxon>Hebeloma</taxon>
    </lineage>
</organism>
<dbReference type="SUPFAM" id="SSF50969">
    <property type="entry name" value="YVTN repeat-like/Quinoprotein amine dehydrogenase"/>
    <property type="match status" value="1"/>
</dbReference>
<dbReference type="InterPro" id="IPR001810">
    <property type="entry name" value="F-box_dom"/>
</dbReference>
<dbReference type="HOGENOM" id="CLU_040563_0_0_1"/>
<evidence type="ECO:0000313" key="2">
    <source>
        <dbReference type="EMBL" id="KIM36602.1"/>
    </source>
</evidence>
<dbReference type="Pfam" id="PF12937">
    <property type="entry name" value="F-box-like"/>
    <property type="match status" value="1"/>
</dbReference>
<protein>
    <recommendedName>
        <fullName evidence="1">F-box domain-containing protein</fullName>
    </recommendedName>
</protein>
<dbReference type="PROSITE" id="PS50181">
    <property type="entry name" value="FBOX"/>
    <property type="match status" value="1"/>
</dbReference>
<keyword evidence="3" id="KW-1185">Reference proteome</keyword>
<dbReference type="InterPro" id="IPR011044">
    <property type="entry name" value="Quino_amine_DH_bsu"/>
</dbReference>
<accession>A0A0C2Y6F9</accession>
<dbReference type="EMBL" id="KN831803">
    <property type="protein sequence ID" value="KIM36602.1"/>
    <property type="molecule type" value="Genomic_DNA"/>
</dbReference>
<dbReference type="SMART" id="SM00256">
    <property type="entry name" value="FBOX"/>
    <property type="match status" value="1"/>
</dbReference>
<dbReference type="SUPFAM" id="SSF81383">
    <property type="entry name" value="F-box domain"/>
    <property type="match status" value="1"/>
</dbReference>
<dbReference type="InterPro" id="IPR036047">
    <property type="entry name" value="F-box-like_dom_sf"/>
</dbReference>
<evidence type="ECO:0000259" key="1">
    <source>
        <dbReference type="PROSITE" id="PS50181"/>
    </source>
</evidence>
<name>A0A0C2Y6F9_HEBCY</name>
<proteinExistence type="predicted"/>
<gene>
    <name evidence="2" type="ORF">M413DRAFT_448963</name>
</gene>
<dbReference type="OrthoDB" id="3068592at2759"/>
<feature type="domain" description="F-box" evidence="1">
    <location>
        <begin position="35"/>
        <end position="81"/>
    </location>
</feature>
<dbReference type="Proteomes" id="UP000053424">
    <property type="component" value="Unassembled WGS sequence"/>
</dbReference>
<sequence>MLTVVKSAVFAVLNHARRRWPVCVEPDAKAPSPPPVGLCELPVELLAMILEQLDWRDVLRVRMVCKALQGVTKTRSVWLNLCRPHFSPTATAPQALHLERPIKLYTSRDLEFLFLRWKSADVGWGTCDKPARKREIETINTPQSMCLVEGGRWLLVASATGSITYFDLDASELIENILVPDQFDPLLSDDPDPDSEIKVVMSIDRDTDSTFLAFNLAVSFCLGDTPPPDPKAQGVQVWRVALALDDQQQGIGLTAEHLASFPLEPSVDVVFCQSLRGPHLSLTLLAMEHQDSQLTFIIDWKQADGDQTNYSRRLVHPPFGKIPKAIHLLPDNKLFTVAHQGLMIFDYLSIPETTSLPPVDFTDPTIIPLWRESCLGIDSGLKSSSSSKPFFCSHSIRFSIRGRDTVHGVIIDYPYNEGPCEPLGQFVTLMEKLNVKMKVHEYYGFNKAIIFSGPVGTYLFNYPWPDEPDNHLSSVSLHTEGAFRDLNFGPFLDEQSGRVVVPVDAMSRAKHRHDRTEIWDFALLLEGSPAPL</sequence>
<reference evidence="3" key="2">
    <citation type="submission" date="2015-01" db="EMBL/GenBank/DDBJ databases">
        <title>Evolutionary Origins and Diversification of the Mycorrhizal Mutualists.</title>
        <authorList>
            <consortium name="DOE Joint Genome Institute"/>
            <consortium name="Mycorrhizal Genomics Consortium"/>
            <person name="Kohler A."/>
            <person name="Kuo A."/>
            <person name="Nagy L.G."/>
            <person name="Floudas D."/>
            <person name="Copeland A."/>
            <person name="Barry K.W."/>
            <person name="Cichocki N."/>
            <person name="Veneault-Fourrey C."/>
            <person name="LaButti K."/>
            <person name="Lindquist E.A."/>
            <person name="Lipzen A."/>
            <person name="Lundell T."/>
            <person name="Morin E."/>
            <person name="Murat C."/>
            <person name="Riley R."/>
            <person name="Ohm R."/>
            <person name="Sun H."/>
            <person name="Tunlid A."/>
            <person name="Henrissat B."/>
            <person name="Grigoriev I.V."/>
            <person name="Hibbett D.S."/>
            <person name="Martin F."/>
        </authorList>
    </citation>
    <scope>NUCLEOTIDE SEQUENCE [LARGE SCALE GENOMIC DNA]</scope>
    <source>
        <strain evidence="3">h7</strain>
    </source>
</reference>
<dbReference type="AlphaFoldDB" id="A0A0C2Y6F9"/>
<dbReference type="Gene3D" id="1.20.1280.50">
    <property type="match status" value="1"/>
</dbReference>
<evidence type="ECO:0000313" key="3">
    <source>
        <dbReference type="Proteomes" id="UP000053424"/>
    </source>
</evidence>